<proteinExistence type="predicted"/>
<keyword evidence="2" id="KW-0472">Membrane</keyword>
<accession>A0A7R7HZH1</accession>
<evidence type="ECO:0000256" key="2">
    <source>
        <dbReference type="SAM" id="Phobius"/>
    </source>
</evidence>
<evidence type="ECO:0008006" key="5">
    <source>
        <dbReference type="Google" id="ProtNLM"/>
    </source>
</evidence>
<evidence type="ECO:0000313" key="3">
    <source>
        <dbReference type="EMBL" id="BCJ38347.1"/>
    </source>
</evidence>
<feature type="region of interest" description="Disordered" evidence="1">
    <location>
        <begin position="104"/>
        <end position="133"/>
    </location>
</feature>
<name>A0A7R7HZH1_9ACTN</name>
<reference evidence="3 4" key="1">
    <citation type="submission" date="2020-08" db="EMBL/GenBank/DDBJ databases">
        <title>Whole genome shotgun sequence of Actinocatenispora thailandica NBRC 105041.</title>
        <authorList>
            <person name="Komaki H."/>
            <person name="Tamura T."/>
        </authorList>
    </citation>
    <scope>NUCLEOTIDE SEQUENCE [LARGE SCALE GENOMIC DNA]</scope>
    <source>
        <strain evidence="3 4">NBRC 105041</strain>
    </source>
</reference>
<dbReference type="Proteomes" id="UP000611640">
    <property type="component" value="Chromosome"/>
</dbReference>
<dbReference type="KEGG" id="atl:Athai_58500"/>
<organism evidence="3 4">
    <name type="scientific">Actinocatenispora thailandica</name>
    <dbReference type="NCBI Taxonomy" id="227318"/>
    <lineage>
        <taxon>Bacteria</taxon>
        <taxon>Bacillati</taxon>
        <taxon>Actinomycetota</taxon>
        <taxon>Actinomycetes</taxon>
        <taxon>Micromonosporales</taxon>
        <taxon>Micromonosporaceae</taxon>
        <taxon>Actinocatenispora</taxon>
    </lineage>
</organism>
<evidence type="ECO:0000256" key="1">
    <source>
        <dbReference type="SAM" id="MobiDB-lite"/>
    </source>
</evidence>
<feature type="compositionally biased region" description="Basic residues" evidence="1">
    <location>
        <begin position="104"/>
        <end position="114"/>
    </location>
</feature>
<evidence type="ECO:0000313" key="4">
    <source>
        <dbReference type="Proteomes" id="UP000611640"/>
    </source>
</evidence>
<keyword evidence="4" id="KW-1185">Reference proteome</keyword>
<protein>
    <recommendedName>
        <fullName evidence="5">Acyltransferase</fullName>
    </recommendedName>
</protein>
<dbReference type="AlphaFoldDB" id="A0A7R7HZH1"/>
<feature type="transmembrane region" description="Helical" evidence="2">
    <location>
        <begin position="79"/>
        <end position="101"/>
    </location>
</feature>
<keyword evidence="2" id="KW-0812">Transmembrane</keyword>
<sequence>MTATRRRADPGRAPSRYRVWAAQVAAATPGARDRTVDALRAVAIAGVVLGHWLVSAIVADPDRPAALHGASPLSALPALAPASWLFETLGLFFVAAGYAAARPRRSTGHLHPRSTVRSACQRVARRGVPPQAG</sequence>
<keyword evidence="2" id="KW-1133">Transmembrane helix</keyword>
<dbReference type="RefSeq" id="WP_239157230.1">
    <property type="nucleotide sequence ID" value="NZ_AP023355.1"/>
</dbReference>
<gene>
    <name evidence="3" type="ORF">Athai_58500</name>
</gene>
<dbReference type="EMBL" id="AP023355">
    <property type="protein sequence ID" value="BCJ38347.1"/>
    <property type="molecule type" value="Genomic_DNA"/>
</dbReference>
<feature type="transmembrane region" description="Helical" evidence="2">
    <location>
        <begin position="38"/>
        <end position="59"/>
    </location>
</feature>